<protein>
    <submittedName>
        <fullName evidence="2">Uncharacterized protein</fullName>
    </submittedName>
</protein>
<dbReference type="STRING" id="1705394.SP60_06420"/>
<evidence type="ECO:0000256" key="1">
    <source>
        <dbReference type="SAM" id="Phobius"/>
    </source>
</evidence>
<keyword evidence="1" id="KW-1133">Transmembrane helix</keyword>
<accession>A0A0M3TUG1</accession>
<evidence type="ECO:0000313" key="3">
    <source>
        <dbReference type="Proteomes" id="UP000058020"/>
    </source>
</evidence>
<evidence type="ECO:0000313" key="2">
    <source>
        <dbReference type="EMBL" id="ALE52865.1"/>
    </source>
</evidence>
<dbReference type="KEGG" id="tho:SP60_06420"/>
<organism evidence="2 3">
    <name type="scientific">Candidatus Thioglobus autotrophicus</name>
    <dbReference type="NCBI Taxonomy" id="1705394"/>
    <lineage>
        <taxon>Bacteria</taxon>
        <taxon>Pseudomonadati</taxon>
        <taxon>Pseudomonadota</taxon>
        <taxon>Gammaproteobacteria</taxon>
        <taxon>Candidatus Pseudothioglobaceae</taxon>
        <taxon>Candidatus Thioglobus</taxon>
    </lineage>
</organism>
<sequence length="79" mass="8191">MSSTVDNSSAKGNILMISTLAVSLVAPLALIILSYIEVITGTAEWIAAFGVIASTIYIIGGSIWMFAQDAKDGQNLADG</sequence>
<reference evidence="2 3" key="1">
    <citation type="journal article" date="2015" name="Genome Announc.">
        <title>Genome Sequence of 'Candidatus Thioglobus autotrophica' Strain EF1, a Chemoautotroph from the SUP05 Clade of Marine Gammaproteobacteria.</title>
        <authorList>
            <person name="Shah V."/>
            <person name="Morris R.M."/>
        </authorList>
    </citation>
    <scope>NUCLEOTIDE SEQUENCE [LARGE SCALE GENOMIC DNA]</scope>
    <source>
        <strain evidence="2 3">EF1</strain>
    </source>
</reference>
<gene>
    <name evidence="2" type="ORF">SP60_06420</name>
</gene>
<keyword evidence="1" id="KW-0812">Transmembrane</keyword>
<dbReference type="Proteomes" id="UP000058020">
    <property type="component" value="Chromosome"/>
</dbReference>
<dbReference type="RefSeq" id="WP_053951837.1">
    <property type="nucleotide sequence ID" value="NZ_CP137632.1"/>
</dbReference>
<dbReference type="AlphaFoldDB" id="A0A0M3TUG1"/>
<name>A0A0M3TUG1_9GAMM</name>
<keyword evidence="1" id="KW-0472">Membrane</keyword>
<dbReference type="EMBL" id="CP010552">
    <property type="protein sequence ID" value="ALE52865.1"/>
    <property type="molecule type" value="Genomic_DNA"/>
</dbReference>
<feature type="transmembrane region" description="Helical" evidence="1">
    <location>
        <begin position="45"/>
        <end position="67"/>
    </location>
</feature>
<feature type="transmembrane region" description="Helical" evidence="1">
    <location>
        <begin position="12"/>
        <end position="33"/>
    </location>
</feature>
<keyword evidence="3" id="KW-1185">Reference proteome</keyword>
<proteinExistence type="predicted"/>